<gene>
    <name evidence="2" type="ORF">A6F49_14690</name>
</gene>
<dbReference type="AlphaFoldDB" id="A0A1B7LXT7"/>
<reference evidence="2 3" key="1">
    <citation type="submission" date="2016-04" db="EMBL/GenBank/DDBJ databases">
        <title>First whole genome shotgun sequence of the bacterium Enteractinococcus sp. strain UASWS1574.</title>
        <authorList>
            <person name="Crovadore J."/>
            <person name="Chablais R."/>
            <person name="Lefort F."/>
        </authorList>
    </citation>
    <scope>NUCLEOTIDE SEQUENCE [LARGE SCALE GENOMIC DNA]</scope>
    <source>
        <strain evidence="2 3">UASWS1574</strain>
    </source>
</reference>
<accession>A0A1B7LXT7</accession>
<keyword evidence="3" id="KW-1185">Reference proteome</keyword>
<dbReference type="InterPro" id="IPR024047">
    <property type="entry name" value="MM3350-like_sf"/>
</dbReference>
<name>A0A1B7LXT7_9MICC</name>
<evidence type="ECO:0000259" key="1">
    <source>
        <dbReference type="Pfam" id="PF07929"/>
    </source>
</evidence>
<dbReference type="OrthoDB" id="9816539at2"/>
<dbReference type="Pfam" id="PF07929">
    <property type="entry name" value="PRiA4_ORF3"/>
    <property type="match status" value="1"/>
</dbReference>
<protein>
    <recommendedName>
        <fullName evidence="1">Plasmid pRiA4b Orf3-like domain-containing protein</fullName>
    </recommendedName>
</protein>
<dbReference type="Pfam" id="PF03682">
    <property type="entry name" value="UPF0158"/>
    <property type="match status" value="1"/>
</dbReference>
<proteinExistence type="predicted"/>
<sequence>MAKTWLSISVELLGGRGEELWSYPGRIFAVGPSHTFQAFAEAINVAFARWDMSHLCEFMLEDGTTIVDPAYQMNLADPISQPADMSTAKVARAVQPGDQFQFVYDLGDHWTHQCTVDTVKVDPVEVLGIRPKAPLAYWGWGNMPDQYGRRWPDDDGASSPPRPPAKIHSMLSNQWLGQKRAPQVDMREVRGAIYNGAADAFRSAITGPDIDDALQQVAAGAPLLLETNTKDDKALVATIINRLNWRGNPGDQQLADDLLARLRNESLAGKALPVDLDMFAELIEGDPVTMEGAYLDSVTGAVFPPDLTDPVAVGDEAIDVESDPERYLWFERIGGRDGWNDMAEFAERLPDAQLSERLLQAIRGKGAFRAFGNLVFDTELETQWNIFSTDRQLGRARQRLADEGIRPV</sequence>
<dbReference type="SUPFAM" id="SSF159941">
    <property type="entry name" value="MM3350-like"/>
    <property type="match status" value="1"/>
</dbReference>
<evidence type="ECO:0000313" key="3">
    <source>
        <dbReference type="Proteomes" id="UP000078292"/>
    </source>
</evidence>
<comment type="caution">
    <text evidence="2">The sequence shown here is derived from an EMBL/GenBank/DDBJ whole genome shotgun (WGS) entry which is preliminary data.</text>
</comment>
<dbReference type="RefSeq" id="WP_043058456.1">
    <property type="nucleotide sequence ID" value="NZ_LXEY01000021.1"/>
</dbReference>
<dbReference type="InterPro" id="IPR012912">
    <property type="entry name" value="Plasmid_pRiA4b_Orf3-like"/>
</dbReference>
<dbReference type="InterPro" id="IPR005361">
    <property type="entry name" value="UPF0158"/>
</dbReference>
<evidence type="ECO:0000313" key="2">
    <source>
        <dbReference type="EMBL" id="OAV59980.1"/>
    </source>
</evidence>
<dbReference type="Gene3D" id="3.10.290.30">
    <property type="entry name" value="MM3350-like"/>
    <property type="match status" value="1"/>
</dbReference>
<organism evidence="2 3">
    <name type="scientific">Enteractinococcus helveticum</name>
    <dbReference type="NCBI Taxonomy" id="1837282"/>
    <lineage>
        <taxon>Bacteria</taxon>
        <taxon>Bacillati</taxon>
        <taxon>Actinomycetota</taxon>
        <taxon>Actinomycetes</taxon>
        <taxon>Micrococcales</taxon>
        <taxon>Micrococcaceae</taxon>
    </lineage>
</organism>
<feature type="domain" description="Plasmid pRiA4b Orf3-like" evidence="1">
    <location>
        <begin position="26"/>
        <end position="122"/>
    </location>
</feature>
<dbReference type="Proteomes" id="UP000078292">
    <property type="component" value="Unassembled WGS sequence"/>
</dbReference>
<dbReference type="EMBL" id="LXEY01000021">
    <property type="protein sequence ID" value="OAV59980.1"/>
    <property type="molecule type" value="Genomic_DNA"/>
</dbReference>
<dbReference type="STRING" id="1837282.A6F49_14690"/>